<dbReference type="Gene3D" id="6.10.10.120">
    <property type="entry name" value="Antitoxin ParD1-like"/>
    <property type="match status" value="1"/>
</dbReference>
<organism evidence="3 4">
    <name type="scientific">Sabulicella glaciei</name>
    <dbReference type="NCBI Taxonomy" id="2984948"/>
    <lineage>
        <taxon>Bacteria</taxon>
        <taxon>Pseudomonadati</taxon>
        <taxon>Pseudomonadota</taxon>
        <taxon>Alphaproteobacteria</taxon>
        <taxon>Acetobacterales</taxon>
        <taxon>Acetobacteraceae</taxon>
        <taxon>Sabulicella</taxon>
    </lineage>
</organism>
<sequence>MPIQRQSRNISLTPDLARFVDDRVISGRYCTASEVARAGLRLLQRTEQQDASSSPPEASPLRRRTER</sequence>
<evidence type="ECO:0000256" key="1">
    <source>
        <dbReference type="ARBA" id="ARBA00022649"/>
    </source>
</evidence>
<feature type="compositionally biased region" description="Polar residues" evidence="2">
    <location>
        <begin position="45"/>
        <end position="56"/>
    </location>
</feature>
<dbReference type="RefSeq" id="WP_301590651.1">
    <property type="nucleotide sequence ID" value="NZ_JAPFQI010000009.1"/>
</dbReference>
<feature type="region of interest" description="Disordered" evidence="2">
    <location>
        <begin position="44"/>
        <end position="67"/>
    </location>
</feature>
<dbReference type="InterPro" id="IPR022789">
    <property type="entry name" value="ParD"/>
</dbReference>
<dbReference type="NCBIfam" id="TIGR02606">
    <property type="entry name" value="antidote_CC2985"/>
    <property type="match status" value="1"/>
</dbReference>
<evidence type="ECO:0000256" key="2">
    <source>
        <dbReference type="SAM" id="MobiDB-lite"/>
    </source>
</evidence>
<reference evidence="3 4" key="1">
    <citation type="submission" date="2022-10" db="EMBL/GenBank/DDBJ databases">
        <title>Roseococcus glaciei nov., sp. nov., isolated from glacier.</title>
        <authorList>
            <person name="Liu Q."/>
            <person name="Xin Y.-H."/>
        </authorList>
    </citation>
    <scope>NUCLEOTIDE SEQUENCE [LARGE SCALE GENOMIC DNA]</scope>
    <source>
        <strain evidence="3 4">MDT2-1-1</strain>
    </source>
</reference>
<evidence type="ECO:0000313" key="3">
    <source>
        <dbReference type="EMBL" id="MCW8086581.1"/>
    </source>
</evidence>
<evidence type="ECO:0000313" key="4">
    <source>
        <dbReference type="Proteomes" id="UP001526430"/>
    </source>
</evidence>
<name>A0ABT3NWT6_9PROT</name>
<dbReference type="EMBL" id="JAPFQI010000009">
    <property type="protein sequence ID" value="MCW8086581.1"/>
    <property type="molecule type" value="Genomic_DNA"/>
</dbReference>
<dbReference type="InterPro" id="IPR038296">
    <property type="entry name" value="ParD_sf"/>
</dbReference>
<comment type="caution">
    <text evidence="3">The sequence shown here is derived from an EMBL/GenBank/DDBJ whole genome shotgun (WGS) entry which is preliminary data.</text>
</comment>
<gene>
    <name evidence="3" type="ORF">OF850_13155</name>
</gene>
<protein>
    <submittedName>
        <fullName evidence="3">Type II toxin-antitoxin system ParD family antitoxin</fullName>
    </submittedName>
</protein>
<dbReference type="InterPro" id="IPR010985">
    <property type="entry name" value="Ribbon_hlx_hlx"/>
</dbReference>
<keyword evidence="1" id="KW-1277">Toxin-antitoxin system</keyword>
<dbReference type="SUPFAM" id="SSF47598">
    <property type="entry name" value="Ribbon-helix-helix"/>
    <property type="match status" value="1"/>
</dbReference>
<dbReference type="Pfam" id="PF03693">
    <property type="entry name" value="ParD_antitoxin"/>
    <property type="match status" value="1"/>
</dbReference>
<keyword evidence="4" id="KW-1185">Reference proteome</keyword>
<accession>A0ABT3NWT6</accession>
<dbReference type="Proteomes" id="UP001526430">
    <property type="component" value="Unassembled WGS sequence"/>
</dbReference>
<proteinExistence type="predicted"/>